<protein>
    <submittedName>
        <fullName evidence="1">Uncharacterized protein</fullName>
    </submittedName>
</protein>
<keyword evidence="2" id="KW-1185">Reference proteome</keyword>
<dbReference type="EMBL" id="KK852529">
    <property type="protein sequence ID" value="KDR21964.1"/>
    <property type="molecule type" value="Genomic_DNA"/>
</dbReference>
<dbReference type="InParanoid" id="A0A067RQE2"/>
<sequence>MDGLIVAYQSRGSSESVCLSAPGLAVAESCGAKTFHGHLDKPFDSRKMKYVFLRGSGFEHHIVGKHSGLGMTCSYRTKLQERCRDNYKYSLPVILPSLVSALWRE</sequence>
<proteinExistence type="predicted"/>
<evidence type="ECO:0000313" key="1">
    <source>
        <dbReference type="EMBL" id="KDR21964.1"/>
    </source>
</evidence>
<organism evidence="1 2">
    <name type="scientific">Zootermopsis nevadensis</name>
    <name type="common">Dampwood termite</name>
    <dbReference type="NCBI Taxonomy" id="136037"/>
    <lineage>
        <taxon>Eukaryota</taxon>
        <taxon>Metazoa</taxon>
        <taxon>Ecdysozoa</taxon>
        <taxon>Arthropoda</taxon>
        <taxon>Hexapoda</taxon>
        <taxon>Insecta</taxon>
        <taxon>Pterygota</taxon>
        <taxon>Neoptera</taxon>
        <taxon>Polyneoptera</taxon>
        <taxon>Dictyoptera</taxon>
        <taxon>Blattodea</taxon>
        <taxon>Blattoidea</taxon>
        <taxon>Termitoidae</taxon>
        <taxon>Termopsidae</taxon>
        <taxon>Zootermopsis</taxon>
    </lineage>
</organism>
<accession>A0A067RQE2</accession>
<evidence type="ECO:0000313" key="2">
    <source>
        <dbReference type="Proteomes" id="UP000027135"/>
    </source>
</evidence>
<reference evidence="1 2" key="1">
    <citation type="journal article" date="2014" name="Nat. Commun.">
        <title>Molecular traces of alternative social organization in a termite genome.</title>
        <authorList>
            <person name="Terrapon N."/>
            <person name="Li C."/>
            <person name="Robertson H.M."/>
            <person name="Ji L."/>
            <person name="Meng X."/>
            <person name="Booth W."/>
            <person name="Chen Z."/>
            <person name="Childers C.P."/>
            <person name="Glastad K.M."/>
            <person name="Gokhale K."/>
            <person name="Gowin J."/>
            <person name="Gronenberg W."/>
            <person name="Hermansen R.A."/>
            <person name="Hu H."/>
            <person name="Hunt B.G."/>
            <person name="Huylmans A.K."/>
            <person name="Khalil S.M."/>
            <person name="Mitchell R.D."/>
            <person name="Munoz-Torres M.C."/>
            <person name="Mustard J.A."/>
            <person name="Pan H."/>
            <person name="Reese J.T."/>
            <person name="Scharf M.E."/>
            <person name="Sun F."/>
            <person name="Vogel H."/>
            <person name="Xiao J."/>
            <person name="Yang W."/>
            <person name="Yang Z."/>
            <person name="Yang Z."/>
            <person name="Zhou J."/>
            <person name="Zhu J."/>
            <person name="Brent C.S."/>
            <person name="Elsik C.G."/>
            <person name="Goodisman M.A."/>
            <person name="Liberles D.A."/>
            <person name="Roe R.M."/>
            <person name="Vargo E.L."/>
            <person name="Vilcinskas A."/>
            <person name="Wang J."/>
            <person name="Bornberg-Bauer E."/>
            <person name="Korb J."/>
            <person name="Zhang G."/>
            <person name="Liebig J."/>
        </authorList>
    </citation>
    <scope>NUCLEOTIDE SEQUENCE [LARGE SCALE GENOMIC DNA]</scope>
    <source>
        <tissue evidence="1">Whole organism</tissue>
    </source>
</reference>
<dbReference type="Proteomes" id="UP000027135">
    <property type="component" value="Unassembled WGS sequence"/>
</dbReference>
<name>A0A067RQE2_ZOONE</name>
<gene>
    <name evidence="1" type="ORF">L798_02853</name>
</gene>
<dbReference type="AlphaFoldDB" id="A0A067RQE2"/>